<sequence length="76" mass="8580">MAQPEASSSNSSARPRLTRSREHYVFGGVCGGLAEFFGWRPYTVRLLFVLSCVLPGPQFLAYFILWFVIPNAPRSR</sequence>
<reference evidence="8" key="1">
    <citation type="submission" date="2021-01" db="EMBL/GenBank/DDBJ databases">
        <title>Whole genome shotgun sequence of Rugosimonospora africana NBRC 104875.</title>
        <authorList>
            <person name="Komaki H."/>
            <person name="Tamura T."/>
        </authorList>
    </citation>
    <scope>NUCLEOTIDE SEQUENCE</scope>
    <source>
        <strain evidence="8">NBRC 104875</strain>
    </source>
</reference>
<dbReference type="PANTHER" id="PTHR33885">
    <property type="entry name" value="PHAGE SHOCK PROTEIN C"/>
    <property type="match status" value="1"/>
</dbReference>
<evidence type="ECO:0000256" key="6">
    <source>
        <dbReference type="SAM" id="Phobius"/>
    </source>
</evidence>
<evidence type="ECO:0000256" key="5">
    <source>
        <dbReference type="ARBA" id="ARBA00023136"/>
    </source>
</evidence>
<dbReference type="PANTHER" id="PTHR33885:SF3">
    <property type="entry name" value="PHAGE SHOCK PROTEIN C"/>
    <property type="match status" value="1"/>
</dbReference>
<evidence type="ECO:0000259" key="7">
    <source>
        <dbReference type="Pfam" id="PF04024"/>
    </source>
</evidence>
<evidence type="ECO:0000256" key="1">
    <source>
        <dbReference type="ARBA" id="ARBA00004162"/>
    </source>
</evidence>
<evidence type="ECO:0000313" key="9">
    <source>
        <dbReference type="Proteomes" id="UP000642748"/>
    </source>
</evidence>
<keyword evidence="2" id="KW-1003">Cell membrane</keyword>
<proteinExistence type="predicted"/>
<evidence type="ECO:0000256" key="3">
    <source>
        <dbReference type="ARBA" id="ARBA00022692"/>
    </source>
</evidence>
<feature type="domain" description="Phage shock protein PspC N-terminal" evidence="7">
    <location>
        <begin position="16"/>
        <end position="71"/>
    </location>
</feature>
<protein>
    <recommendedName>
        <fullName evidence="7">Phage shock protein PspC N-terminal domain-containing protein</fullName>
    </recommendedName>
</protein>
<dbReference type="InterPro" id="IPR052027">
    <property type="entry name" value="PspC"/>
</dbReference>
<evidence type="ECO:0000256" key="4">
    <source>
        <dbReference type="ARBA" id="ARBA00022989"/>
    </source>
</evidence>
<keyword evidence="4 6" id="KW-1133">Transmembrane helix</keyword>
<dbReference type="Pfam" id="PF04024">
    <property type="entry name" value="PspC"/>
    <property type="match status" value="1"/>
</dbReference>
<name>A0A8J3QZ27_9ACTN</name>
<keyword evidence="5 6" id="KW-0472">Membrane</keyword>
<keyword evidence="3 6" id="KW-0812">Transmembrane</keyword>
<dbReference type="Proteomes" id="UP000642748">
    <property type="component" value="Unassembled WGS sequence"/>
</dbReference>
<evidence type="ECO:0000256" key="2">
    <source>
        <dbReference type="ARBA" id="ARBA00022475"/>
    </source>
</evidence>
<comment type="subcellular location">
    <subcellularLocation>
        <location evidence="1">Cell membrane</location>
        <topology evidence="1">Single-pass membrane protein</topology>
    </subcellularLocation>
</comment>
<comment type="caution">
    <text evidence="8">The sequence shown here is derived from an EMBL/GenBank/DDBJ whole genome shotgun (WGS) entry which is preliminary data.</text>
</comment>
<organism evidence="8 9">
    <name type="scientific">Rugosimonospora africana</name>
    <dbReference type="NCBI Taxonomy" id="556532"/>
    <lineage>
        <taxon>Bacteria</taxon>
        <taxon>Bacillati</taxon>
        <taxon>Actinomycetota</taxon>
        <taxon>Actinomycetes</taxon>
        <taxon>Micromonosporales</taxon>
        <taxon>Micromonosporaceae</taxon>
        <taxon>Rugosimonospora</taxon>
    </lineage>
</organism>
<evidence type="ECO:0000313" key="8">
    <source>
        <dbReference type="EMBL" id="GIH20025.1"/>
    </source>
</evidence>
<dbReference type="RefSeq" id="WP_203923459.1">
    <property type="nucleotide sequence ID" value="NZ_BONZ01000087.1"/>
</dbReference>
<feature type="transmembrane region" description="Helical" evidence="6">
    <location>
        <begin position="48"/>
        <end position="69"/>
    </location>
</feature>
<gene>
    <name evidence="8" type="ORF">Raf01_81970</name>
</gene>
<dbReference type="AlphaFoldDB" id="A0A8J3QZ27"/>
<dbReference type="EMBL" id="BONZ01000087">
    <property type="protein sequence ID" value="GIH20025.1"/>
    <property type="molecule type" value="Genomic_DNA"/>
</dbReference>
<dbReference type="InterPro" id="IPR007168">
    <property type="entry name" value="Phageshock_PspC_N"/>
</dbReference>
<keyword evidence="9" id="KW-1185">Reference proteome</keyword>
<dbReference type="GO" id="GO:0005886">
    <property type="term" value="C:plasma membrane"/>
    <property type="evidence" value="ECO:0007669"/>
    <property type="project" value="UniProtKB-SubCell"/>
</dbReference>
<accession>A0A8J3QZ27</accession>